<dbReference type="InterPro" id="IPR058163">
    <property type="entry name" value="LysR-type_TF_proteobact-type"/>
</dbReference>
<evidence type="ECO:0000256" key="1">
    <source>
        <dbReference type="ARBA" id="ARBA00009437"/>
    </source>
</evidence>
<dbReference type="PANTHER" id="PTHR30537">
    <property type="entry name" value="HTH-TYPE TRANSCRIPTIONAL REGULATOR"/>
    <property type="match status" value="1"/>
</dbReference>
<dbReference type="EMBL" id="JPWB01000001">
    <property type="protein sequence ID" value="RCK25119.1"/>
    <property type="molecule type" value="Genomic_DNA"/>
</dbReference>
<dbReference type="RefSeq" id="WP_062956773.1">
    <property type="nucleotide sequence ID" value="NZ_JPWB01000001.1"/>
</dbReference>
<protein>
    <submittedName>
        <fullName evidence="6">LysR family transcriptional regulator</fullName>
    </submittedName>
</protein>
<dbReference type="Proteomes" id="UP000253061">
    <property type="component" value="Unassembled WGS sequence"/>
</dbReference>
<dbReference type="InterPro" id="IPR005119">
    <property type="entry name" value="LysR_subst-bd"/>
</dbReference>
<evidence type="ECO:0000256" key="3">
    <source>
        <dbReference type="ARBA" id="ARBA00023125"/>
    </source>
</evidence>
<evidence type="ECO:0000256" key="2">
    <source>
        <dbReference type="ARBA" id="ARBA00023015"/>
    </source>
</evidence>
<proteinExistence type="inferred from homology"/>
<dbReference type="InterPro" id="IPR000847">
    <property type="entry name" value="LysR_HTH_N"/>
</dbReference>
<evidence type="ECO:0000259" key="5">
    <source>
        <dbReference type="PROSITE" id="PS50931"/>
    </source>
</evidence>
<gene>
    <name evidence="6" type="ORF">TH6_00335</name>
</gene>
<dbReference type="Gene3D" id="1.10.10.10">
    <property type="entry name" value="Winged helix-like DNA-binding domain superfamily/Winged helix DNA-binding domain"/>
    <property type="match status" value="1"/>
</dbReference>
<dbReference type="SUPFAM" id="SSF46785">
    <property type="entry name" value="Winged helix' DNA-binding domain"/>
    <property type="match status" value="1"/>
</dbReference>
<keyword evidence="4" id="KW-0804">Transcription</keyword>
<dbReference type="FunFam" id="1.10.10.10:FF:000001">
    <property type="entry name" value="LysR family transcriptional regulator"/>
    <property type="match status" value="1"/>
</dbReference>
<dbReference type="Gene3D" id="3.40.190.290">
    <property type="match status" value="1"/>
</dbReference>
<feature type="domain" description="HTH lysR-type" evidence="5">
    <location>
        <begin position="10"/>
        <end position="59"/>
    </location>
</feature>
<dbReference type="Pfam" id="PF03466">
    <property type="entry name" value="LysR_substrate"/>
    <property type="match status" value="1"/>
</dbReference>
<keyword evidence="2" id="KW-0805">Transcription regulation</keyword>
<dbReference type="PANTHER" id="PTHR30537:SF10">
    <property type="entry name" value="TRANSCRIPTIONAL REGULATOR-RELATED"/>
    <property type="match status" value="1"/>
</dbReference>
<organism evidence="6 7">
    <name type="scientific">Thalassospira profundimaris</name>
    <dbReference type="NCBI Taxonomy" id="502049"/>
    <lineage>
        <taxon>Bacteria</taxon>
        <taxon>Pseudomonadati</taxon>
        <taxon>Pseudomonadota</taxon>
        <taxon>Alphaproteobacteria</taxon>
        <taxon>Rhodospirillales</taxon>
        <taxon>Thalassospiraceae</taxon>
        <taxon>Thalassospira</taxon>
    </lineage>
</organism>
<dbReference type="SUPFAM" id="SSF53850">
    <property type="entry name" value="Periplasmic binding protein-like II"/>
    <property type="match status" value="1"/>
</dbReference>
<comment type="similarity">
    <text evidence="1">Belongs to the LysR transcriptional regulatory family.</text>
</comment>
<evidence type="ECO:0000313" key="7">
    <source>
        <dbReference type="Proteomes" id="UP000253061"/>
    </source>
</evidence>
<evidence type="ECO:0000256" key="4">
    <source>
        <dbReference type="ARBA" id="ARBA00023163"/>
    </source>
</evidence>
<accession>A0A367VJE9</accession>
<reference evidence="6 7" key="1">
    <citation type="submission" date="2014-07" db="EMBL/GenBank/DDBJ databases">
        <title>Draft genome sequence of Thalassospira profundimaris R8-17.</title>
        <authorList>
            <person name="Lai Q."/>
            <person name="Shao Z."/>
        </authorList>
    </citation>
    <scope>NUCLEOTIDE SEQUENCE [LARGE SCALE GENOMIC DNA]</scope>
    <source>
        <strain evidence="6 7">R8-17</strain>
    </source>
</reference>
<dbReference type="GO" id="GO:0043565">
    <property type="term" value="F:sequence-specific DNA binding"/>
    <property type="evidence" value="ECO:0007669"/>
    <property type="project" value="TreeGrafter"/>
</dbReference>
<name>A0A367VJE9_9PROT</name>
<dbReference type="AlphaFoldDB" id="A0A367VJE9"/>
<dbReference type="GO" id="GO:0006351">
    <property type="term" value="P:DNA-templated transcription"/>
    <property type="evidence" value="ECO:0007669"/>
    <property type="project" value="TreeGrafter"/>
</dbReference>
<dbReference type="PROSITE" id="PS50931">
    <property type="entry name" value="HTH_LYSR"/>
    <property type="match status" value="1"/>
</dbReference>
<dbReference type="GO" id="GO:0003700">
    <property type="term" value="F:DNA-binding transcription factor activity"/>
    <property type="evidence" value="ECO:0007669"/>
    <property type="project" value="InterPro"/>
</dbReference>
<comment type="caution">
    <text evidence="6">The sequence shown here is derived from an EMBL/GenBank/DDBJ whole genome shotgun (WGS) entry which is preliminary data.</text>
</comment>
<evidence type="ECO:0000313" key="6">
    <source>
        <dbReference type="EMBL" id="RCK25119.1"/>
    </source>
</evidence>
<dbReference type="FunFam" id="3.40.190.290:FF:000001">
    <property type="entry name" value="Transcriptional regulator, LysR family"/>
    <property type="match status" value="1"/>
</dbReference>
<keyword evidence="3" id="KW-0238">DNA-binding</keyword>
<dbReference type="PRINTS" id="PR00039">
    <property type="entry name" value="HTHLYSR"/>
</dbReference>
<dbReference type="Pfam" id="PF00126">
    <property type="entry name" value="HTH_1"/>
    <property type="match status" value="1"/>
</dbReference>
<dbReference type="InterPro" id="IPR036388">
    <property type="entry name" value="WH-like_DNA-bd_sf"/>
</dbReference>
<sequence length="294" mass="33108">MNAWDGISEFIAVAERQNFTHAARQLGISVAQVSRQVTALEEKLGVQLFYRTTRKVSVTEAGQIYYQHCRQLLDGLDEAERAIGNLTELPRGKLKLTAPTTYGETVIAPLVNDFVTRYPDLEVQCRFTNQKLDLVLEGYDMAIRLGRLEGTTGSLMTQQLSTRRLYACAAPSYIAKRGEPYSLSELHHHNCLVGTLDYWRFEEDGRERTVRIHGSIHANSGQALLDAARKGIGIVQLPDYYVDPWIASGDLVPVLTKYQPSDEGIWAIYPTNRHLSPKIRMLVEHLGRYLGQSS</sequence>
<dbReference type="InterPro" id="IPR036390">
    <property type="entry name" value="WH_DNA-bd_sf"/>
</dbReference>